<reference evidence="3 4" key="1">
    <citation type="submission" date="2020-06" db="EMBL/GenBank/DDBJ databases">
        <title>Draft genome of Uliginosibacterium sp. IMCC34675.</title>
        <authorList>
            <person name="Song J."/>
        </authorList>
    </citation>
    <scope>NUCLEOTIDE SEQUENCE [LARGE SCALE GENOMIC DNA]</scope>
    <source>
        <strain evidence="3 4">IMCC34675</strain>
    </source>
</reference>
<name>A0ABX2IG20_9RHOO</name>
<keyword evidence="1" id="KW-0472">Membrane</keyword>
<dbReference type="InterPro" id="IPR001387">
    <property type="entry name" value="Cro/C1-type_HTH"/>
</dbReference>
<comment type="caution">
    <text evidence="3">The sequence shown here is derived from an EMBL/GenBank/DDBJ whole genome shotgun (WGS) entry which is preliminary data.</text>
</comment>
<dbReference type="SUPFAM" id="SSF47413">
    <property type="entry name" value="lambda repressor-like DNA-binding domains"/>
    <property type="match status" value="1"/>
</dbReference>
<feature type="domain" description="HTH cro/C1-type" evidence="2">
    <location>
        <begin position="10"/>
        <end position="63"/>
    </location>
</feature>
<protein>
    <submittedName>
        <fullName evidence="3">Helix-turn-helix transcriptional regulator</fullName>
    </submittedName>
</protein>
<keyword evidence="4" id="KW-1185">Reference proteome</keyword>
<evidence type="ECO:0000313" key="3">
    <source>
        <dbReference type="EMBL" id="NSL55714.1"/>
    </source>
</evidence>
<accession>A0ABX2IG20</accession>
<keyword evidence="1" id="KW-0812">Transmembrane</keyword>
<proteinExistence type="predicted"/>
<dbReference type="Gene3D" id="1.10.260.40">
    <property type="entry name" value="lambda repressor-like DNA-binding domains"/>
    <property type="match status" value="1"/>
</dbReference>
<dbReference type="CDD" id="cd00093">
    <property type="entry name" value="HTH_XRE"/>
    <property type="match status" value="1"/>
</dbReference>
<feature type="transmembrane region" description="Helical" evidence="1">
    <location>
        <begin position="87"/>
        <end position="104"/>
    </location>
</feature>
<evidence type="ECO:0000256" key="1">
    <source>
        <dbReference type="SAM" id="Phobius"/>
    </source>
</evidence>
<dbReference type="PROSITE" id="PS50943">
    <property type="entry name" value="HTH_CROC1"/>
    <property type="match status" value="1"/>
</dbReference>
<dbReference type="EMBL" id="JABCSC020000003">
    <property type="protein sequence ID" value="NSL55714.1"/>
    <property type="molecule type" value="Genomic_DNA"/>
</dbReference>
<dbReference type="Pfam" id="PF01381">
    <property type="entry name" value="HTH_3"/>
    <property type="match status" value="1"/>
</dbReference>
<dbReference type="SMART" id="SM00530">
    <property type="entry name" value="HTH_XRE"/>
    <property type="match status" value="1"/>
</dbReference>
<evidence type="ECO:0000313" key="4">
    <source>
        <dbReference type="Proteomes" id="UP000778523"/>
    </source>
</evidence>
<organism evidence="3 4">
    <name type="scientific">Uliginosibacterium aquaticum</name>
    <dbReference type="NCBI Taxonomy" id="2731212"/>
    <lineage>
        <taxon>Bacteria</taxon>
        <taxon>Pseudomonadati</taxon>
        <taxon>Pseudomonadota</taxon>
        <taxon>Betaproteobacteria</taxon>
        <taxon>Rhodocyclales</taxon>
        <taxon>Zoogloeaceae</taxon>
        <taxon>Uliginosibacterium</taxon>
    </lineage>
</organism>
<evidence type="ECO:0000259" key="2">
    <source>
        <dbReference type="PROSITE" id="PS50943"/>
    </source>
</evidence>
<feature type="transmembrane region" description="Helical" evidence="1">
    <location>
        <begin position="110"/>
        <end position="127"/>
    </location>
</feature>
<dbReference type="InterPro" id="IPR010982">
    <property type="entry name" value="Lambda_DNA-bd_dom_sf"/>
</dbReference>
<dbReference type="RefSeq" id="WP_170022124.1">
    <property type="nucleotide sequence ID" value="NZ_JABCSC020000003.1"/>
</dbReference>
<keyword evidence="1" id="KW-1133">Transmembrane helix</keyword>
<gene>
    <name evidence="3" type="ORF">HJ583_011815</name>
</gene>
<sequence length="137" mass="15293">MDLIMNGQQIRKLREARAWSQEHLAAAAGLSLRTIQRVEAEGRASAETRLALAAAFGVEVSALTAQEAPAPVQEPTRWQLSRAQYQLLRLALVLTGVLGVDLYRHASLTWSRWVLLGAVLVLGLRWFKRHFVAPREV</sequence>
<dbReference type="Proteomes" id="UP000778523">
    <property type="component" value="Unassembled WGS sequence"/>
</dbReference>